<organism evidence="1 2">
    <name type="scientific">Trichomonas vaginalis (strain ATCC PRA-98 / G3)</name>
    <dbReference type="NCBI Taxonomy" id="412133"/>
    <lineage>
        <taxon>Eukaryota</taxon>
        <taxon>Metamonada</taxon>
        <taxon>Parabasalia</taxon>
        <taxon>Trichomonadida</taxon>
        <taxon>Trichomonadidae</taxon>
        <taxon>Trichomonas</taxon>
    </lineage>
</organism>
<keyword evidence="2" id="KW-1185">Reference proteome</keyword>
<dbReference type="VEuPathDB" id="TrichDB:TVAG_304240"/>
<gene>
    <name evidence="1" type="ORF">TVAG_304240</name>
</gene>
<dbReference type="Proteomes" id="UP000001542">
    <property type="component" value="Unassembled WGS sequence"/>
</dbReference>
<dbReference type="OrthoDB" id="10656540at2759"/>
<protein>
    <submittedName>
        <fullName evidence="1">Uncharacterized protein</fullName>
    </submittedName>
</protein>
<evidence type="ECO:0000313" key="2">
    <source>
        <dbReference type="Proteomes" id="UP000001542"/>
    </source>
</evidence>
<reference evidence="1" key="1">
    <citation type="submission" date="2006-10" db="EMBL/GenBank/DDBJ databases">
        <authorList>
            <person name="Amadeo P."/>
            <person name="Zhao Q."/>
            <person name="Wortman J."/>
            <person name="Fraser-Liggett C."/>
            <person name="Carlton J."/>
        </authorList>
    </citation>
    <scope>NUCLEOTIDE SEQUENCE</scope>
    <source>
        <strain evidence="1">G3</strain>
    </source>
</reference>
<proteinExistence type="predicted"/>
<dbReference type="SUPFAM" id="SSF56747">
    <property type="entry name" value="Prim-pol domain"/>
    <property type="match status" value="1"/>
</dbReference>
<name>A2FGQ8_TRIV3</name>
<evidence type="ECO:0000313" key="1">
    <source>
        <dbReference type="EMBL" id="EAX95894.1"/>
    </source>
</evidence>
<dbReference type="AlphaFoldDB" id="A2FGQ8"/>
<sequence length="245" mass="27800">MTSVSLPISKPDIEPNSIFYGSEIVPAYLFKKFDQNHTHPPQTGNILHINTSPKKLVVIDIDYKLLPENTKNTLRTQILSELDKINEEKVIVQTEHGGLHIYATFKDLILKNQNRFVAVSKNECYAIDMFFSLPVAQKSNVVFPPSFVRDNEFSQVLSYSFLRGDHNSVSVPDVNTIVDHLSNVIDIKGVKDLLIELSHEPRIVEKKERKFPPFATIKLGEALIDGLIGIKISTSLKNQIRMKYL</sequence>
<dbReference type="EMBL" id="DS113783">
    <property type="protein sequence ID" value="EAX95894.1"/>
    <property type="molecule type" value="Genomic_DNA"/>
</dbReference>
<dbReference type="InParanoid" id="A2FGQ8"/>
<reference evidence="1" key="2">
    <citation type="journal article" date="2007" name="Science">
        <title>Draft genome sequence of the sexually transmitted pathogen Trichomonas vaginalis.</title>
        <authorList>
            <person name="Carlton J.M."/>
            <person name="Hirt R.P."/>
            <person name="Silva J.C."/>
            <person name="Delcher A.L."/>
            <person name="Schatz M."/>
            <person name="Zhao Q."/>
            <person name="Wortman J.R."/>
            <person name="Bidwell S.L."/>
            <person name="Alsmark U.C.M."/>
            <person name="Besteiro S."/>
            <person name="Sicheritz-Ponten T."/>
            <person name="Noel C.J."/>
            <person name="Dacks J.B."/>
            <person name="Foster P.G."/>
            <person name="Simillion C."/>
            <person name="Van de Peer Y."/>
            <person name="Miranda-Saavedra D."/>
            <person name="Barton G.J."/>
            <person name="Westrop G.D."/>
            <person name="Mueller S."/>
            <person name="Dessi D."/>
            <person name="Fiori P.L."/>
            <person name="Ren Q."/>
            <person name="Paulsen I."/>
            <person name="Zhang H."/>
            <person name="Bastida-Corcuera F.D."/>
            <person name="Simoes-Barbosa A."/>
            <person name="Brown M.T."/>
            <person name="Hayes R.D."/>
            <person name="Mukherjee M."/>
            <person name="Okumura C.Y."/>
            <person name="Schneider R."/>
            <person name="Smith A.J."/>
            <person name="Vanacova S."/>
            <person name="Villalvazo M."/>
            <person name="Haas B.J."/>
            <person name="Pertea M."/>
            <person name="Feldblyum T.V."/>
            <person name="Utterback T.R."/>
            <person name="Shu C.L."/>
            <person name="Osoegawa K."/>
            <person name="de Jong P.J."/>
            <person name="Hrdy I."/>
            <person name="Horvathova L."/>
            <person name="Zubacova Z."/>
            <person name="Dolezal P."/>
            <person name="Malik S.B."/>
            <person name="Logsdon J.M. Jr."/>
            <person name="Henze K."/>
            <person name="Gupta A."/>
            <person name="Wang C.C."/>
            <person name="Dunne R.L."/>
            <person name="Upcroft J.A."/>
            <person name="Upcroft P."/>
            <person name="White O."/>
            <person name="Salzberg S.L."/>
            <person name="Tang P."/>
            <person name="Chiu C.-H."/>
            <person name="Lee Y.-S."/>
            <person name="Embley T.M."/>
            <person name="Coombs G.H."/>
            <person name="Mottram J.C."/>
            <person name="Tachezy J."/>
            <person name="Fraser-Liggett C.M."/>
            <person name="Johnson P.J."/>
        </authorList>
    </citation>
    <scope>NUCLEOTIDE SEQUENCE [LARGE SCALE GENOMIC DNA]</scope>
    <source>
        <strain evidence="1">G3</strain>
    </source>
</reference>
<accession>A2FGQ8</accession>